<dbReference type="OrthoDB" id="1600564at2759"/>
<keyword evidence="2 5" id="KW-0732">Signal</keyword>
<sequence>MGFLVQLLAFILSLLLVSMRAEDIINSPQPCDFRAIFNFGDSNSDTGCMAAAFYPEVSPYGETFFHQPVGRASDGRLIIDFIAQHLGFPLLSAYINSIGTSYRHGANFAAGSSTIRRQNRTVFEGGTPFTFEIQTEQFNQFKQRTGKFFNQARKSSFRGHFPRPDDFAKALYTFDIGQNDIAAAINRVGTEDSHAVISDIVEHFSKQVQNLHEVGARTFWIHNSGPIGCLPVAMPVHNNATNHTPEAGYLDQNGCVNYENDMAREFNKKLKNMVVKLRAKFLDASLIYVDMFSTKYELISNANKEGFVEPSEICCGYHKDGYHLYCGNKGMINGKEILAGSCEDPSKYISWDGVHYTEAANRWIVNRILNGSFSDPPVPITHSCRALKL</sequence>
<evidence type="ECO:0000256" key="5">
    <source>
        <dbReference type="SAM" id="SignalP"/>
    </source>
</evidence>
<dbReference type="GO" id="GO:0016788">
    <property type="term" value="F:hydrolase activity, acting on ester bonds"/>
    <property type="evidence" value="ECO:0007669"/>
    <property type="project" value="InterPro"/>
</dbReference>
<dbReference type="Gramene" id="ESW12855">
    <property type="protein sequence ID" value="ESW12855"/>
    <property type="gene ID" value="PHAVU_008G147700g"/>
</dbReference>
<gene>
    <name evidence="6" type="ORF">PHAVU_008G147700g</name>
</gene>
<dbReference type="PANTHER" id="PTHR22835:SF546">
    <property type="entry name" value="GDSL-LIKE LIPASE_ACYLHYDROLASE"/>
    <property type="match status" value="1"/>
</dbReference>
<evidence type="ECO:0000313" key="7">
    <source>
        <dbReference type="Proteomes" id="UP000000226"/>
    </source>
</evidence>
<evidence type="ECO:0000256" key="3">
    <source>
        <dbReference type="ARBA" id="ARBA00022801"/>
    </source>
</evidence>
<keyword evidence="4" id="KW-0325">Glycoprotein</keyword>
<dbReference type="Gene3D" id="3.40.50.1110">
    <property type="entry name" value="SGNH hydrolase"/>
    <property type="match status" value="1"/>
</dbReference>
<dbReference type="InterPro" id="IPR001087">
    <property type="entry name" value="GDSL"/>
</dbReference>
<feature type="chain" id="PRO_5004756291" description="Alpha-L-fucosidase" evidence="5">
    <location>
        <begin position="22"/>
        <end position="389"/>
    </location>
</feature>
<evidence type="ECO:0000256" key="4">
    <source>
        <dbReference type="ARBA" id="ARBA00023180"/>
    </source>
</evidence>
<protein>
    <recommendedName>
        <fullName evidence="8">Alpha-L-fucosidase</fullName>
    </recommendedName>
</protein>
<dbReference type="CDD" id="cd01837">
    <property type="entry name" value="SGNH_plant_lipase_like"/>
    <property type="match status" value="1"/>
</dbReference>
<dbReference type="Proteomes" id="UP000000226">
    <property type="component" value="Chromosome 8"/>
</dbReference>
<evidence type="ECO:0008006" key="8">
    <source>
        <dbReference type="Google" id="ProtNLM"/>
    </source>
</evidence>
<dbReference type="EMBL" id="CM002295">
    <property type="protein sequence ID" value="ESW12855.1"/>
    <property type="molecule type" value="Genomic_DNA"/>
</dbReference>
<dbReference type="InterPro" id="IPR035669">
    <property type="entry name" value="SGNH_plant_lipase-like"/>
</dbReference>
<evidence type="ECO:0000256" key="1">
    <source>
        <dbReference type="ARBA" id="ARBA00008668"/>
    </source>
</evidence>
<organism evidence="6 7">
    <name type="scientific">Phaseolus vulgaris</name>
    <name type="common">Kidney bean</name>
    <name type="synonym">French bean</name>
    <dbReference type="NCBI Taxonomy" id="3885"/>
    <lineage>
        <taxon>Eukaryota</taxon>
        <taxon>Viridiplantae</taxon>
        <taxon>Streptophyta</taxon>
        <taxon>Embryophyta</taxon>
        <taxon>Tracheophyta</taxon>
        <taxon>Spermatophyta</taxon>
        <taxon>Magnoliopsida</taxon>
        <taxon>eudicotyledons</taxon>
        <taxon>Gunneridae</taxon>
        <taxon>Pentapetalae</taxon>
        <taxon>rosids</taxon>
        <taxon>fabids</taxon>
        <taxon>Fabales</taxon>
        <taxon>Fabaceae</taxon>
        <taxon>Papilionoideae</taxon>
        <taxon>50 kb inversion clade</taxon>
        <taxon>NPAAA clade</taxon>
        <taxon>indigoferoid/millettioid clade</taxon>
        <taxon>Phaseoleae</taxon>
        <taxon>Phaseolus</taxon>
    </lineage>
</organism>
<keyword evidence="3" id="KW-0378">Hydrolase</keyword>
<dbReference type="OMA" id="RWVAHRI"/>
<evidence type="ECO:0000313" key="6">
    <source>
        <dbReference type="EMBL" id="ESW12855.1"/>
    </source>
</evidence>
<dbReference type="AlphaFoldDB" id="V7B5K2"/>
<dbReference type="PANTHER" id="PTHR22835">
    <property type="entry name" value="ZINC FINGER FYVE DOMAIN CONTAINING PROTEIN"/>
    <property type="match status" value="1"/>
</dbReference>
<dbReference type="PhylomeDB" id="V7B5K2"/>
<dbReference type="InterPro" id="IPR036514">
    <property type="entry name" value="SGNH_hydro_sf"/>
</dbReference>
<name>V7B5K2_PHAVU</name>
<comment type="similarity">
    <text evidence="1">Belongs to the 'GDSL' lipolytic enzyme family.</text>
</comment>
<dbReference type="SUPFAM" id="SSF52266">
    <property type="entry name" value="SGNH hydrolase"/>
    <property type="match status" value="1"/>
</dbReference>
<reference evidence="7" key="1">
    <citation type="journal article" date="2014" name="Nat. Genet.">
        <title>A reference genome for common bean and genome-wide analysis of dual domestications.</title>
        <authorList>
            <person name="Schmutz J."/>
            <person name="McClean P.E."/>
            <person name="Mamidi S."/>
            <person name="Wu G.A."/>
            <person name="Cannon S.B."/>
            <person name="Grimwood J."/>
            <person name="Jenkins J."/>
            <person name="Shu S."/>
            <person name="Song Q."/>
            <person name="Chavarro C."/>
            <person name="Torres-Torres M."/>
            <person name="Geffroy V."/>
            <person name="Moghaddam S.M."/>
            <person name="Gao D."/>
            <person name="Abernathy B."/>
            <person name="Barry K."/>
            <person name="Blair M."/>
            <person name="Brick M.A."/>
            <person name="Chovatia M."/>
            <person name="Gepts P."/>
            <person name="Goodstein D.M."/>
            <person name="Gonzales M."/>
            <person name="Hellsten U."/>
            <person name="Hyten D.L."/>
            <person name="Jia G."/>
            <person name="Kelly J.D."/>
            <person name="Kudrna D."/>
            <person name="Lee R."/>
            <person name="Richard M.M."/>
            <person name="Miklas P.N."/>
            <person name="Osorno J.M."/>
            <person name="Rodrigues J."/>
            <person name="Thareau V."/>
            <person name="Urrea C.A."/>
            <person name="Wang M."/>
            <person name="Yu Y."/>
            <person name="Zhang M."/>
            <person name="Wing R.A."/>
            <person name="Cregan P.B."/>
            <person name="Rokhsar D.S."/>
            <person name="Jackson S.A."/>
        </authorList>
    </citation>
    <scope>NUCLEOTIDE SEQUENCE [LARGE SCALE GENOMIC DNA]</scope>
    <source>
        <strain evidence="7">cv. G19833</strain>
    </source>
</reference>
<accession>V7B5K2</accession>
<keyword evidence="7" id="KW-1185">Reference proteome</keyword>
<feature type="signal peptide" evidence="5">
    <location>
        <begin position="1"/>
        <end position="21"/>
    </location>
</feature>
<dbReference type="Pfam" id="PF00657">
    <property type="entry name" value="Lipase_GDSL"/>
    <property type="match status" value="1"/>
</dbReference>
<dbReference type="eggNOG" id="ENOG502R7MU">
    <property type="taxonomic scope" value="Eukaryota"/>
</dbReference>
<proteinExistence type="inferred from homology"/>
<evidence type="ECO:0000256" key="2">
    <source>
        <dbReference type="ARBA" id="ARBA00022729"/>
    </source>
</evidence>